<name>A0A850R4F1_9GAMM</name>
<evidence type="ECO:0000313" key="2">
    <source>
        <dbReference type="EMBL" id="NVZ08238.1"/>
    </source>
</evidence>
<dbReference type="Gene3D" id="3.40.50.300">
    <property type="entry name" value="P-loop containing nucleotide triphosphate hydrolases"/>
    <property type="match status" value="1"/>
</dbReference>
<dbReference type="SUPFAM" id="SSF52540">
    <property type="entry name" value="P-loop containing nucleoside triphosphate hydrolases"/>
    <property type="match status" value="1"/>
</dbReference>
<dbReference type="PANTHER" id="PTHR42714">
    <property type="entry name" value="TRNA MODIFICATION GTPASE GTPBP3"/>
    <property type="match status" value="1"/>
</dbReference>
<keyword evidence="3" id="KW-1185">Reference proteome</keyword>
<dbReference type="GO" id="GO:0005737">
    <property type="term" value="C:cytoplasm"/>
    <property type="evidence" value="ECO:0007669"/>
    <property type="project" value="TreeGrafter"/>
</dbReference>
<sequence>MSTLCPATLARLTAIAPHHCAEIERLSELNEATWPVVTVLGKYNHGKSSLLNALIGEDCFAVSDQRETRRISVQMHQGIQWMDTPGLDADVAGDDDRRAMQAARRQADVRLFIHAIDLGELDASELALMRELLDEQSTTGRPTVLVLTRIANQPVAEREQVIRAVSQQVPEAHIVAVSASSHQRGIANKMPALVQLGNLVALHTAITSAVLQTQRIRECERALLVSTVAKHVSHLLDQAYSRHEQAKSRAQATHNVLQQQFAQLQHRIATEIRG</sequence>
<comment type="caution">
    <text evidence="2">The sequence shown here is derived from an EMBL/GenBank/DDBJ whole genome shotgun (WGS) entry which is preliminary data.</text>
</comment>
<dbReference type="InterPro" id="IPR006073">
    <property type="entry name" value="GTP-bd"/>
</dbReference>
<evidence type="ECO:0000313" key="3">
    <source>
        <dbReference type="Proteomes" id="UP000592294"/>
    </source>
</evidence>
<evidence type="ECO:0000259" key="1">
    <source>
        <dbReference type="Pfam" id="PF01926"/>
    </source>
</evidence>
<dbReference type="PANTHER" id="PTHR42714:SF6">
    <property type="entry name" value="TRANSLATION INITIATION FACTOR IF-2"/>
    <property type="match status" value="1"/>
</dbReference>
<dbReference type="GO" id="GO:0002098">
    <property type="term" value="P:tRNA wobble uridine modification"/>
    <property type="evidence" value="ECO:0007669"/>
    <property type="project" value="TreeGrafter"/>
</dbReference>
<dbReference type="EMBL" id="JABZEO010000002">
    <property type="protein sequence ID" value="NVZ08238.1"/>
    <property type="molecule type" value="Genomic_DNA"/>
</dbReference>
<dbReference type="RefSeq" id="WP_176975030.1">
    <property type="nucleotide sequence ID" value="NZ_JABZEO010000002.1"/>
</dbReference>
<proteinExistence type="predicted"/>
<reference evidence="2 3" key="1">
    <citation type="submission" date="2020-06" db="EMBL/GenBank/DDBJ databases">
        <title>Whole-genome sequence of Allochromatium humboldtianum DSM 21881, type strain.</title>
        <authorList>
            <person name="Kyndt J.A."/>
            <person name="Meyer T.E."/>
        </authorList>
    </citation>
    <scope>NUCLEOTIDE SEQUENCE [LARGE SCALE GENOMIC DNA]</scope>
    <source>
        <strain evidence="2 3">DSM 21881</strain>
    </source>
</reference>
<protein>
    <submittedName>
        <fullName evidence="2">50S ribosome-binding GTPase</fullName>
    </submittedName>
</protein>
<dbReference type="AlphaFoldDB" id="A0A850R4F1"/>
<dbReference type="Pfam" id="PF01926">
    <property type="entry name" value="MMR_HSR1"/>
    <property type="match status" value="1"/>
</dbReference>
<dbReference type="GO" id="GO:0005525">
    <property type="term" value="F:GTP binding"/>
    <property type="evidence" value="ECO:0007669"/>
    <property type="project" value="InterPro"/>
</dbReference>
<organism evidence="2 3">
    <name type="scientific">Allochromatium humboldtianum</name>
    <dbReference type="NCBI Taxonomy" id="504901"/>
    <lineage>
        <taxon>Bacteria</taxon>
        <taxon>Pseudomonadati</taxon>
        <taxon>Pseudomonadota</taxon>
        <taxon>Gammaproteobacteria</taxon>
        <taxon>Chromatiales</taxon>
        <taxon>Chromatiaceae</taxon>
        <taxon>Allochromatium</taxon>
    </lineage>
</organism>
<dbReference type="InterPro" id="IPR027417">
    <property type="entry name" value="P-loop_NTPase"/>
</dbReference>
<accession>A0A850R4F1</accession>
<gene>
    <name evidence="2" type="ORF">HW932_03060</name>
</gene>
<feature type="domain" description="G" evidence="1">
    <location>
        <begin position="37"/>
        <end position="148"/>
    </location>
</feature>
<dbReference type="Proteomes" id="UP000592294">
    <property type="component" value="Unassembled WGS sequence"/>
</dbReference>
<dbReference type="GO" id="GO:0030488">
    <property type="term" value="P:tRNA methylation"/>
    <property type="evidence" value="ECO:0007669"/>
    <property type="project" value="TreeGrafter"/>
</dbReference>